<reference evidence="10 11" key="1">
    <citation type="submission" date="2019-03" db="EMBL/GenBank/DDBJ databases">
        <title>Genomics of glacier-inhabiting Cryobacterium strains.</title>
        <authorList>
            <person name="Liu Q."/>
            <person name="Xin Y.-H."/>
        </authorList>
    </citation>
    <scope>NUCLEOTIDE SEQUENCE [LARGE SCALE GENOMIC DNA]</scope>
    <source>
        <strain evidence="10 11">Sr36</strain>
    </source>
</reference>
<dbReference type="Gene3D" id="1.10.10.10">
    <property type="entry name" value="Winged helix-like DNA-binding domain superfamily/Winged helix DNA-binding domain"/>
    <property type="match status" value="1"/>
</dbReference>
<proteinExistence type="inferred from homology"/>
<evidence type="ECO:0000256" key="2">
    <source>
        <dbReference type="ARBA" id="ARBA00023015"/>
    </source>
</evidence>
<dbReference type="Pfam" id="PF04545">
    <property type="entry name" value="Sigma70_r4"/>
    <property type="match status" value="1"/>
</dbReference>
<name>A0A4V3ITD6_9MICO</name>
<keyword evidence="11" id="KW-1185">Reference proteome</keyword>
<feature type="domain" description="RNA polymerase sigma-70 region 2" evidence="8">
    <location>
        <begin position="58"/>
        <end position="125"/>
    </location>
</feature>
<dbReference type="NCBIfam" id="TIGR02937">
    <property type="entry name" value="sigma70-ECF"/>
    <property type="match status" value="1"/>
</dbReference>
<dbReference type="InterPro" id="IPR007630">
    <property type="entry name" value="RNA_pol_sigma70_r4"/>
</dbReference>
<dbReference type="Proteomes" id="UP000298154">
    <property type="component" value="Unassembled WGS sequence"/>
</dbReference>
<evidence type="ECO:0000256" key="1">
    <source>
        <dbReference type="ARBA" id="ARBA00010641"/>
    </source>
</evidence>
<dbReference type="SUPFAM" id="SSF88659">
    <property type="entry name" value="Sigma3 and sigma4 domains of RNA polymerase sigma factors"/>
    <property type="match status" value="1"/>
</dbReference>
<evidence type="ECO:0000256" key="7">
    <source>
        <dbReference type="SAM" id="MobiDB-lite"/>
    </source>
</evidence>
<organism evidence="10 11">
    <name type="scientific">Cryobacterium ruanii</name>
    <dbReference type="NCBI Taxonomy" id="1259197"/>
    <lineage>
        <taxon>Bacteria</taxon>
        <taxon>Bacillati</taxon>
        <taxon>Actinomycetota</taxon>
        <taxon>Actinomycetes</taxon>
        <taxon>Micrococcales</taxon>
        <taxon>Microbacteriaceae</taxon>
        <taxon>Cryobacterium</taxon>
    </lineage>
</organism>
<keyword evidence="2 6" id="KW-0805">Transcription regulation</keyword>
<feature type="region of interest" description="Disordered" evidence="7">
    <location>
        <begin position="1"/>
        <end position="39"/>
    </location>
</feature>
<evidence type="ECO:0000313" key="10">
    <source>
        <dbReference type="EMBL" id="TFD65786.1"/>
    </source>
</evidence>
<evidence type="ECO:0000256" key="6">
    <source>
        <dbReference type="RuleBase" id="RU000716"/>
    </source>
</evidence>
<dbReference type="InterPro" id="IPR039425">
    <property type="entry name" value="RNA_pol_sigma-70-like"/>
</dbReference>
<dbReference type="InterPro" id="IPR013325">
    <property type="entry name" value="RNA_pol_sigma_r2"/>
</dbReference>
<dbReference type="GO" id="GO:0003677">
    <property type="term" value="F:DNA binding"/>
    <property type="evidence" value="ECO:0007669"/>
    <property type="project" value="UniProtKB-KW"/>
</dbReference>
<dbReference type="PANTHER" id="PTHR43133:SF62">
    <property type="entry name" value="RNA POLYMERASE SIGMA FACTOR SIGZ"/>
    <property type="match status" value="1"/>
</dbReference>
<dbReference type="InterPro" id="IPR013324">
    <property type="entry name" value="RNA_pol_sigma_r3/r4-like"/>
</dbReference>
<dbReference type="OrthoDB" id="5243766at2"/>
<protein>
    <recommendedName>
        <fullName evidence="6">RNA polymerase sigma factor</fullName>
    </recommendedName>
</protein>
<dbReference type="InterPro" id="IPR036388">
    <property type="entry name" value="WH-like_DNA-bd_sf"/>
</dbReference>
<dbReference type="GO" id="GO:0016987">
    <property type="term" value="F:sigma factor activity"/>
    <property type="evidence" value="ECO:0007669"/>
    <property type="project" value="UniProtKB-KW"/>
</dbReference>
<comment type="similarity">
    <text evidence="1 6">Belongs to the sigma-70 factor family. ECF subfamily.</text>
</comment>
<keyword evidence="3 6" id="KW-0731">Sigma factor</keyword>
<keyword evidence="4 6" id="KW-0238">DNA-binding</keyword>
<dbReference type="EMBL" id="SOHK01000014">
    <property type="protein sequence ID" value="TFD65786.1"/>
    <property type="molecule type" value="Genomic_DNA"/>
</dbReference>
<keyword evidence="5 6" id="KW-0804">Transcription</keyword>
<comment type="caution">
    <text evidence="10">The sequence shown here is derived from an EMBL/GenBank/DDBJ whole genome shotgun (WGS) entry which is preliminary data.</text>
</comment>
<dbReference type="InterPro" id="IPR000838">
    <property type="entry name" value="RNA_pol_sigma70_ECF_CS"/>
</dbReference>
<evidence type="ECO:0000313" key="11">
    <source>
        <dbReference type="Proteomes" id="UP000298154"/>
    </source>
</evidence>
<evidence type="ECO:0000259" key="9">
    <source>
        <dbReference type="Pfam" id="PF04545"/>
    </source>
</evidence>
<accession>A0A4V3ITD6</accession>
<evidence type="ECO:0000256" key="3">
    <source>
        <dbReference type="ARBA" id="ARBA00023082"/>
    </source>
</evidence>
<evidence type="ECO:0000259" key="8">
    <source>
        <dbReference type="Pfam" id="PF04542"/>
    </source>
</evidence>
<evidence type="ECO:0000256" key="5">
    <source>
        <dbReference type="ARBA" id="ARBA00023163"/>
    </source>
</evidence>
<gene>
    <name evidence="10" type="ORF">E3T47_08660</name>
</gene>
<dbReference type="Pfam" id="PF04542">
    <property type="entry name" value="Sigma70_r2"/>
    <property type="match status" value="1"/>
</dbReference>
<evidence type="ECO:0000256" key="4">
    <source>
        <dbReference type="ARBA" id="ARBA00023125"/>
    </source>
</evidence>
<feature type="domain" description="RNA polymerase sigma-70 region 4" evidence="9">
    <location>
        <begin position="158"/>
        <end position="205"/>
    </location>
</feature>
<dbReference type="PANTHER" id="PTHR43133">
    <property type="entry name" value="RNA POLYMERASE ECF-TYPE SIGMA FACTO"/>
    <property type="match status" value="1"/>
</dbReference>
<dbReference type="SUPFAM" id="SSF88946">
    <property type="entry name" value="Sigma2 domain of RNA polymerase sigma factors"/>
    <property type="match status" value="1"/>
</dbReference>
<sequence length="215" mass="23861">MVRAEVDTRTVPQPQPHPCPVRVSARRTHPDVSAPTDDDSALARAFQDGDEQALAAAYARWSSLVFTIAVRSLAIAADAEDVTQKVFIAAWRGRAGFDPARSRLPAWLIGITRHVIADTHEARSRQRRIEQALAATIPAHRADDSISVVNRVLVGDEIDRLEPVPRQVMRLAFFDDLTQVQIADSLGLPLGTVKSHMRRSLSRLRTRLEVSDDSY</sequence>
<dbReference type="InterPro" id="IPR007627">
    <property type="entry name" value="RNA_pol_sigma70_r2"/>
</dbReference>
<dbReference type="PROSITE" id="PS01063">
    <property type="entry name" value="SIGMA70_ECF"/>
    <property type="match status" value="1"/>
</dbReference>
<dbReference type="GO" id="GO:0006352">
    <property type="term" value="P:DNA-templated transcription initiation"/>
    <property type="evidence" value="ECO:0007669"/>
    <property type="project" value="InterPro"/>
</dbReference>
<dbReference type="Gene3D" id="1.10.1740.10">
    <property type="match status" value="1"/>
</dbReference>
<dbReference type="AlphaFoldDB" id="A0A4V3ITD6"/>
<dbReference type="InterPro" id="IPR014284">
    <property type="entry name" value="RNA_pol_sigma-70_dom"/>
</dbReference>